<gene>
    <name evidence="2" type="ORF">PSM7751_04249</name>
</gene>
<dbReference type="AlphaFoldDB" id="A0A1X7ABW9"/>
<dbReference type="Proteomes" id="UP000193963">
    <property type="component" value="Unassembled WGS sequence"/>
</dbReference>
<dbReference type="OrthoDB" id="407979at2"/>
<reference evidence="2 3" key="1">
    <citation type="submission" date="2017-03" db="EMBL/GenBank/DDBJ databases">
        <authorList>
            <person name="Afonso C.L."/>
            <person name="Miller P.J."/>
            <person name="Scott M.A."/>
            <person name="Spackman E."/>
            <person name="Goraichik I."/>
            <person name="Dimitrov K.M."/>
            <person name="Suarez D.L."/>
            <person name="Swayne D.E."/>
        </authorList>
    </citation>
    <scope>NUCLEOTIDE SEQUENCE [LARGE SCALE GENOMIC DNA]</scope>
    <source>
        <strain evidence="2 3">CECT 7751</strain>
    </source>
</reference>
<dbReference type="Gene3D" id="1.10.260.40">
    <property type="entry name" value="lambda repressor-like DNA-binding domains"/>
    <property type="match status" value="1"/>
</dbReference>
<evidence type="ECO:0000313" key="2">
    <source>
        <dbReference type="EMBL" id="SLN75059.1"/>
    </source>
</evidence>
<dbReference type="InterPro" id="IPR010982">
    <property type="entry name" value="Lambda_DNA-bd_dom_sf"/>
</dbReference>
<dbReference type="SMART" id="SM00530">
    <property type="entry name" value="HTH_XRE"/>
    <property type="match status" value="1"/>
</dbReference>
<sequence>MNEMVTIPRDEYDRLRQAAEDLSDLQAYDRAMEAGGESVPAEYVNRILDGENPVRVYRDWRGMTAAALAEASKLNRVQITQIETGKRSGNVETMKKLADALGVRVDDLI</sequence>
<dbReference type="PROSITE" id="PS50943">
    <property type="entry name" value="HTH_CROC1"/>
    <property type="match status" value="1"/>
</dbReference>
<dbReference type="CDD" id="cd00093">
    <property type="entry name" value="HTH_XRE"/>
    <property type="match status" value="1"/>
</dbReference>
<evidence type="ECO:0000313" key="3">
    <source>
        <dbReference type="Proteomes" id="UP000193963"/>
    </source>
</evidence>
<accession>A0A1X7ABW9</accession>
<protein>
    <submittedName>
        <fullName evidence="2">Anaerobic benzoate catabolism transcriptional regulator</fullName>
    </submittedName>
</protein>
<keyword evidence="3" id="KW-1185">Reference proteome</keyword>
<evidence type="ECO:0000259" key="1">
    <source>
        <dbReference type="PROSITE" id="PS50943"/>
    </source>
</evidence>
<dbReference type="SUPFAM" id="SSF47413">
    <property type="entry name" value="lambda repressor-like DNA-binding domains"/>
    <property type="match status" value="1"/>
</dbReference>
<dbReference type="RefSeq" id="WP_085890249.1">
    <property type="nucleotide sequence ID" value="NZ_FWFN01000014.1"/>
</dbReference>
<dbReference type="Pfam" id="PF01381">
    <property type="entry name" value="HTH_3"/>
    <property type="match status" value="1"/>
</dbReference>
<organism evidence="2 3">
    <name type="scientific">Pseudooceanicola marinus</name>
    <dbReference type="NCBI Taxonomy" id="396013"/>
    <lineage>
        <taxon>Bacteria</taxon>
        <taxon>Pseudomonadati</taxon>
        <taxon>Pseudomonadota</taxon>
        <taxon>Alphaproteobacteria</taxon>
        <taxon>Rhodobacterales</taxon>
        <taxon>Paracoccaceae</taxon>
        <taxon>Pseudooceanicola</taxon>
    </lineage>
</organism>
<dbReference type="GO" id="GO:0003677">
    <property type="term" value="F:DNA binding"/>
    <property type="evidence" value="ECO:0007669"/>
    <property type="project" value="InterPro"/>
</dbReference>
<name>A0A1X7ABW9_9RHOB</name>
<proteinExistence type="predicted"/>
<dbReference type="EMBL" id="FWFN01000014">
    <property type="protein sequence ID" value="SLN75059.1"/>
    <property type="molecule type" value="Genomic_DNA"/>
</dbReference>
<feature type="domain" description="HTH cro/C1-type" evidence="1">
    <location>
        <begin position="54"/>
        <end position="108"/>
    </location>
</feature>
<dbReference type="InterPro" id="IPR001387">
    <property type="entry name" value="Cro/C1-type_HTH"/>
</dbReference>